<gene>
    <name evidence="2" type="ORF">CPB84DRAFT_1772107</name>
</gene>
<evidence type="ECO:0000256" key="1">
    <source>
        <dbReference type="SAM" id="Phobius"/>
    </source>
</evidence>
<feature type="transmembrane region" description="Helical" evidence="1">
    <location>
        <begin position="20"/>
        <end position="40"/>
    </location>
</feature>
<dbReference type="EMBL" id="JADNYJ010000023">
    <property type="protein sequence ID" value="KAF8905275.1"/>
    <property type="molecule type" value="Genomic_DNA"/>
</dbReference>
<name>A0A9P5NSN5_GYMJU</name>
<keyword evidence="1" id="KW-1133">Transmembrane helix</keyword>
<evidence type="ECO:0000313" key="3">
    <source>
        <dbReference type="Proteomes" id="UP000724874"/>
    </source>
</evidence>
<sequence length="85" mass="9462">MSRVSKYINLSNWGPGRTFLVGGSAVLAGLSTFYLSLVAINRRQVAAGRNPYYVPDMPYTKAPDYVRNYEKTPGHALKTEHLKAD</sequence>
<organism evidence="2 3">
    <name type="scientific">Gymnopilus junonius</name>
    <name type="common">Spectacular rustgill mushroom</name>
    <name type="synonym">Gymnopilus spectabilis subsp. junonius</name>
    <dbReference type="NCBI Taxonomy" id="109634"/>
    <lineage>
        <taxon>Eukaryota</taxon>
        <taxon>Fungi</taxon>
        <taxon>Dikarya</taxon>
        <taxon>Basidiomycota</taxon>
        <taxon>Agaricomycotina</taxon>
        <taxon>Agaricomycetes</taxon>
        <taxon>Agaricomycetidae</taxon>
        <taxon>Agaricales</taxon>
        <taxon>Agaricineae</taxon>
        <taxon>Hymenogastraceae</taxon>
        <taxon>Gymnopilus</taxon>
    </lineage>
</organism>
<keyword evidence="3" id="KW-1185">Reference proteome</keyword>
<reference evidence="2" key="1">
    <citation type="submission" date="2020-11" db="EMBL/GenBank/DDBJ databases">
        <authorList>
            <consortium name="DOE Joint Genome Institute"/>
            <person name="Ahrendt S."/>
            <person name="Riley R."/>
            <person name="Andreopoulos W."/>
            <person name="LaButti K."/>
            <person name="Pangilinan J."/>
            <person name="Ruiz-duenas F.J."/>
            <person name="Barrasa J.M."/>
            <person name="Sanchez-Garcia M."/>
            <person name="Camarero S."/>
            <person name="Miyauchi S."/>
            <person name="Serrano A."/>
            <person name="Linde D."/>
            <person name="Babiker R."/>
            <person name="Drula E."/>
            <person name="Ayuso-Fernandez I."/>
            <person name="Pacheco R."/>
            <person name="Padilla G."/>
            <person name="Ferreira P."/>
            <person name="Barriuso J."/>
            <person name="Kellner H."/>
            <person name="Castanera R."/>
            <person name="Alfaro M."/>
            <person name="Ramirez L."/>
            <person name="Pisabarro A.G."/>
            <person name="Kuo A."/>
            <person name="Tritt A."/>
            <person name="Lipzen A."/>
            <person name="He G."/>
            <person name="Yan M."/>
            <person name="Ng V."/>
            <person name="Cullen D."/>
            <person name="Martin F."/>
            <person name="Rosso M.-N."/>
            <person name="Henrissat B."/>
            <person name="Hibbett D."/>
            <person name="Martinez A.T."/>
            <person name="Grigoriev I.V."/>
        </authorList>
    </citation>
    <scope>NUCLEOTIDE SEQUENCE</scope>
    <source>
        <strain evidence="2">AH 44721</strain>
    </source>
</reference>
<dbReference type="OrthoDB" id="2850836at2759"/>
<protein>
    <submittedName>
        <fullName evidence="2">Uncharacterized protein</fullName>
    </submittedName>
</protein>
<accession>A0A9P5NSN5</accession>
<keyword evidence="1" id="KW-0812">Transmembrane</keyword>
<dbReference type="AlphaFoldDB" id="A0A9P5NSN5"/>
<comment type="caution">
    <text evidence="2">The sequence shown here is derived from an EMBL/GenBank/DDBJ whole genome shotgun (WGS) entry which is preliminary data.</text>
</comment>
<dbReference type="Proteomes" id="UP000724874">
    <property type="component" value="Unassembled WGS sequence"/>
</dbReference>
<evidence type="ECO:0000313" key="2">
    <source>
        <dbReference type="EMBL" id="KAF8905275.1"/>
    </source>
</evidence>
<proteinExistence type="predicted"/>
<keyword evidence="1" id="KW-0472">Membrane</keyword>